<evidence type="ECO:0000256" key="5">
    <source>
        <dbReference type="ARBA" id="ARBA00023136"/>
    </source>
</evidence>
<name>A0LV46_ACIC1</name>
<dbReference type="OrthoDB" id="2373967at2"/>
<accession>A0LV46</accession>
<dbReference type="InterPro" id="IPR001204">
    <property type="entry name" value="Phos_transporter"/>
</dbReference>
<dbReference type="AlphaFoldDB" id="A0LV46"/>
<proteinExistence type="predicted"/>
<feature type="transmembrane region" description="Helical" evidence="6">
    <location>
        <begin position="128"/>
        <end position="149"/>
    </location>
</feature>
<keyword evidence="3 6" id="KW-0812">Transmembrane</keyword>
<feature type="transmembrane region" description="Helical" evidence="6">
    <location>
        <begin position="186"/>
        <end position="202"/>
    </location>
</feature>
<evidence type="ECO:0000313" key="7">
    <source>
        <dbReference type="EMBL" id="ABK53306.1"/>
    </source>
</evidence>
<dbReference type="GO" id="GO:0005315">
    <property type="term" value="F:phosphate transmembrane transporter activity"/>
    <property type="evidence" value="ECO:0007669"/>
    <property type="project" value="InterPro"/>
</dbReference>
<organism evidence="7 8">
    <name type="scientific">Acidothermus cellulolyticus (strain ATCC 43068 / DSM 8971 / 11B)</name>
    <dbReference type="NCBI Taxonomy" id="351607"/>
    <lineage>
        <taxon>Bacteria</taxon>
        <taxon>Bacillati</taxon>
        <taxon>Actinomycetota</taxon>
        <taxon>Actinomycetes</taxon>
        <taxon>Acidothermales</taxon>
        <taxon>Acidothermaceae</taxon>
        <taxon>Acidothermus</taxon>
    </lineage>
</organism>
<feature type="transmembrane region" description="Helical" evidence="6">
    <location>
        <begin position="76"/>
        <end position="95"/>
    </location>
</feature>
<keyword evidence="5 6" id="KW-0472">Membrane</keyword>
<dbReference type="GO" id="GO:0035435">
    <property type="term" value="P:phosphate ion transmembrane transport"/>
    <property type="evidence" value="ECO:0007669"/>
    <property type="project" value="TreeGrafter"/>
</dbReference>
<dbReference type="STRING" id="351607.Acel_1534"/>
<dbReference type="EMBL" id="CP000481">
    <property type="protein sequence ID" value="ABK53306.1"/>
    <property type="molecule type" value="Genomic_DNA"/>
</dbReference>
<dbReference type="PANTHER" id="PTHR11101:SF80">
    <property type="entry name" value="PHOSPHATE TRANSPORTER"/>
    <property type="match status" value="1"/>
</dbReference>
<dbReference type="eggNOG" id="COG0306">
    <property type="taxonomic scope" value="Bacteria"/>
</dbReference>
<dbReference type="KEGG" id="ace:Acel_1534"/>
<evidence type="ECO:0000256" key="6">
    <source>
        <dbReference type="SAM" id="Phobius"/>
    </source>
</evidence>
<protein>
    <submittedName>
        <fullName evidence="7">Phosphate transporter</fullName>
    </submittedName>
</protein>
<dbReference type="Proteomes" id="UP000008221">
    <property type="component" value="Chromosome"/>
</dbReference>
<feature type="transmembrane region" description="Helical" evidence="6">
    <location>
        <begin position="33"/>
        <end position="55"/>
    </location>
</feature>
<dbReference type="InParanoid" id="A0LV46"/>
<sequence>MSAGWLAIAALFAAVTGANDGAAIVASGLRVSLLRPLSALLVVVGGVLTAPLIFGTEVAATLSHRLVAFQTDGGRLAFALALLAALLVVAFLTTTGRPTSLTVALIGGIAGAGLGYGLPVAWGTVGRVLLFGILSPICAGLAGLVLARLLHHVPPLSHMPLVTRAGTALGYVLLALAYGANDGQKMLAVFAIAGNAGGAVHTGGRTLALIGLCFVAGAALSLPRLASRLGADLLRVRPLHAITAQAASAAAAFGSAVGHAPVSMTQSLTASLVGAGVSEGSRRVRWRAVSRLAMAWVVTLPASIAVASAVTAFARAVAG</sequence>
<dbReference type="Pfam" id="PF01384">
    <property type="entry name" value="PHO4"/>
    <property type="match status" value="2"/>
</dbReference>
<feature type="transmembrane region" description="Helical" evidence="6">
    <location>
        <begin position="161"/>
        <end position="179"/>
    </location>
</feature>
<comment type="subcellular location">
    <subcellularLocation>
        <location evidence="1">Membrane</location>
        <topology evidence="1">Multi-pass membrane protein</topology>
    </subcellularLocation>
</comment>
<feature type="transmembrane region" description="Helical" evidence="6">
    <location>
        <begin position="292"/>
        <end position="314"/>
    </location>
</feature>
<keyword evidence="2" id="KW-0813">Transport</keyword>
<keyword evidence="4 6" id="KW-1133">Transmembrane helix</keyword>
<dbReference type="HOGENOM" id="CLU_015355_2_0_11"/>
<feature type="transmembrane region" description="Helical" evidence="6">
    <location>
        <begin position="208"/>
        <end position="227"/>
    </location>
</feature>
<keyword evidence="8" id="KW-1185">Reference proteome</keyword>
<evidence type="ECO:0000256" key="4">
    <source>
        <dbReference type="ARBA" id="ARBA00022989"/>
    </source>
</evidence>
<gene>
    <name evidence="7" type="ordered locus">Acel_1534</name>
</gene>
<dbReference type="GO" id="GO:0016020">
    <property type="term" value="C:membrane"/>
    <property type="evidence" value="ECO:0007669"/>
    <property type="project" value="UniProtKB-SubCell"/>
</dbReference>
<feature type="transmembrane region" description="Helical" evidence="6">
    <location>
        <begin position="101"/>
        <end position="121"/>
    </location>
</feature>
<evidence type="ECO:0000256" key="2">
    <source>
        <dbReference type="ARBA" id="ARBA00022448"/>
    </source>
</evidence>
<dbReference type="PANTHER" id="PTHR11101">
    <property type="entry name" value="PHOSPHATE TRANSPORTER"/>
    <property type="match status" value="1"/>
</dbReference>
<evidence type="ECO:0000313" key="8">
    <source>
        <dbReference type="Proteomes" id="UP000008221"/>
    </source>
</evidence>
<evidence type="ECO:0000256" key="1">
    <source>
        <dbReference type="ARBA" id="ARBA00004141"/>
    </source>
</evidence>
<dbReference type="RefSeq" id="WP_011720369.1">
    <property type="nucleotide sequence ID" value="NC_008578.1"/>
</dbReference>
<reference evidence="7 8" key="1">
    <citation type="journal article" date="2009" name="Genome Res.">
        <title>Complete genome of the cellulolytic thermophile Acidothermus cellulolyticus 11B provides insights into its ecophysiological and evolutionary adaptations.</title>
        <authorList>
            <person name="Barabote R.D."/>
            <person name="Xie G."/>
            <person name="Leu D.H."/>
            <person name="Normand P."/>
            <person name="Necsulea A."/>
            <person name="Daubin V."/>
            <person name="Medigue C."/>
            <person name="Adney W.S."/>
            <person name="Xu X.C."/>
            <person name="Lapidus A."/>
            <person name="Parales R.E."/>
            <person name="Detter C."/>
            <person name="Pujic P."/>
            <person name="Bruce D."/>
            <person name="Lavire C."/>
            <person name="Challacombe J.F."/>
            <person name="Brettin T.S."/>
            <person name="Berry A.M."/>
        </authorList>
    </citation>
    <scope>NUCLEOTIDE SEQUENCE [LARGE SCALE GENOMIC DNA]</scope>
    <source>
        <strain evidence="8">ATCC 43068 / DSM 8971 / 11B</strain>
    </source>
</reference>
<evidence type="ECO:0000256" key="3">
    <source>
        <dbReference type="ARBA" id="ARBA00022692"/>
    </source>
</evidence>